<keyword evidence="3" id="KW-0732">Signal</keyword>
<dbReference type="GO" id="GO:0005886">
    <property type="term" value="C:plasma membrane"/>
    <property type="evidence" value="ECO:0007669"/>
    <property type="project" value="TreeGrafter"/>
</dbReference>
<dbReference type="PROSITE" id="PS51212">
    <property type="entry name" value="WSC"/>
    <property type="match status" value="1"/>
</dbReference>
<accession>A0A1I8J3T3</accession>
<protein>
    <submittedName>
        <fullName evidence="8">WSC domain-containing protein</fullName>
    </submittedName>
</protein>
<dbReference type="OrthoDB" id="547680at2759"/>
<dbReference type="Gene3D" id="2.60.120.260">
    <property type="entry name" value="Galactose-binding domain-like"/>
    <property type="match status" value="2"/>
</dbReference>
<evidence type="ECO:0000256" key="2">
    <source>
        <dbReference type="ARBA" id="ARBA00022692"/>
    </source>
</evidence>
<dbReference type="InterPro" id="IPR051836">
    <property type="entry name" value="Kremen_rcpt"/>
</dbReference>
<dbReference type="WBParaSite" id="maker-uti_cns_0045730-snap-gene-1.10-mRNA-1">
    <property type="protein sequence ID" value="maker-uti_cns_0045730-snap-gene-1.10-mRNA-1"/>
    <property type="gene ID" value="maker-uti_cns_0045730-snap-gene-1.10"/>
</dbReference>
<evidence type="ECO:0000256" key="1">
    <source>
        <dbReference type="ARBA" id="ARBA00004167"/>
    </source>
</evidence>
<evidence type="ECO:0000256" key="6">
    <source>
        <dbReference type="ARBA" id="ARBA00023180"/>
    </source>
</evidence>
<evidence type="ECO:0000313" key="8">
    <source>
        <dbReference type="WBParaSite" id="maker-uti_cns_0045730-snap-gene-1.10-mRNA-1"/>
    </source>
</evidence>
<name>A0A1I8J3T3_9PLAT</name>
<sequence>MQQKWLVAALILSSLTQAPAGTRIYKSRKKVIAMVGGRTGEAKLHFSSCEQSSNTDACVMAIDDSVSDEFSQCAHTDTESKASWKGYLENPAYVSSVRIINSDWRRLGMKDGLMEFTISGGGEVCYTHLSNTSFLTKTFPCDILTSYIEIKSTMEDAAIVVCDVQVRGATLSFPTILQYPPPKIELSDCDQSSVKGTNNCWFAVDGNSQHQHANKGYCAMSQLGEYEWWSTSFKLPAIVQQVILYNRIDCCQQDLTNFAVTVSAQRCGRYNSPATFNIKSFRCNLFGSNVRVQHMSKTGRVTLCEVQVLGHTAALTPEQLREYKGCFKDSPKDPDLSDFKDPVSLSAMEVNKCDRICRRLGKRYFGIQGGMQCWCGSKFGKHGKVPDSECGMPCEGRHLQYCGGDNRNLVFELL</sequence>
<evidence type="ECO:0000313" key="7">
    <source>
        <dbReference type="Proteomes" id="UP000095280"/>
    </source>
</evidence>
<dbReference type="SMART" id="SM00321">
    <property type="entry name" value="WSC"/>
    <property type="match status" value="1"/>
</dbReference>
<evidence type="ECO:0000256" key="3">
    <source>
        <dbReference type="ARBA" id="ARBA00022729"/>
    </source>
</evidence>
<dbReference type="SUPFAM" id="SSF49785">
    <property type="entry name" value="Galactose-binding domain-like"/>
    <property type="match status" value="1"/>
</dbReference>
<proteinExistence type="predicted"/>
<keyword evidence="5" id="KW-0472">Membrane</keyword>
<organism evidence="7 8">
    <name type="scientific">Macrostomum lignano</name>
    <dbReference type="NCBI Taxonomy" id="282301"/>
    <lineage>
        <taxon>Eukaryota</taxon>
        <taxon>Metazoa</taxon>
        <taxon>Spiralia</taxon>
        <taxon>Lophotrochozoa</taxon>
        <taxon>Platyhelminthes</taxon>
        <taxon>Rhabditophora</taxon>
        <taxon>Macrostomorpha</taxon>
        <taxon>Macrostomida</taxon>
        <taxon>Macrostomidae</taxon>
        <taxon>Macrostomum</taxon>
    </lineage>
</organism>
<comment type="subcellular location">
    <subcellularLocation>
        <location evidence="1">Membrane</location>
        <topology evidence="1">Single-pass membrane protein</topology>
    </subcellularLocation>
</comment>
<evidence type="ECO:0000256" key="4">
    <source>
        <dbReference type="ARBA" id="ARBA00022989"/>
    </source>
</evidence>
<dbReference type="InterPro" id="IPR002889">
    <property type="entry name" value="WSC_carb-bd"/>
</dbReference>
<dbReference type="AlphaFoldDB" id="A0A1I8J3T3"/>
<dbReference type="STRING" id="282301.A0A1I8J3T3"/>
<keyword evidence="4" id="KW-1133">Transmembrane helix</keyword>
<dbReference type="PANTHER" id="PTHR24269">
    <property type="entry name" value="KREMEN PROTEIN"/>
    <property type="match status" value="1"/>
</dbReference>
<dbReference type="Proteomes" id="UP000095280">
    <property type="component" value="Unplaced"/>
</dbReference>
<keyword evidence="2" id="KW-0812">Transmembrane</keyword>
<dbReference type="PANTHER" id="PTHR24269:SF16">
    <property type="entry name" value="PROTEIN SLG1"/>
    <property type="match status" value="1"/>
</dbReference>
<keyword evidence="6" id="KW-0325">Glycoprotein</keyword>
<keyword evidence="7" id="KW-1185">Reference proteome</keyword>
<dbReference type="InterPro" id="IPR008979">
    <property type="entry name" value="Galactose-bd-like_sf"/>
</dbReference>
<evidence type="ECO:0000256" key="5">
    <source>
        <dbReference type="ARBA" id="ARBA00023136"/>
    </source>
</evidence>
<reference evidence="8" key="1">
    <citation type="submission" date="2016-11" db="UniProtKB">
        <authorList>
            <consortium name="WormBaseParasite"/>
        </authorList>
    </citation>
    <scope>IDENTIFICATION</scope>
</reference>
<dbReference type="Pfam" id="PF01822">
    <property type="entry name" value="WSC"/>
    <property type="match status" value="1"/>
</dbReference>